<evidence type="ECO:0000256" key="2">
    <source>
        <dbReference type="SAM" id="MobiDB-lite"/>
    </source>
</evidence>
<proteinExistence type="inferred from homology"/>
<dbReference type="STRING" id="60517.A0A0R3WAN5"/>
<dbReference type="PANTHER" id="PTHR10476">
    <property type="entry name" value="CHARGED MULTIVESICULAR BODY PROTEIN"/>
    <property type="match status" value="1"/>
</dbReference>
<reference evidence="5" key="1">
    <citation type="submission" date="2017-02" db="UniProtKB">
        <authorList>
            <consortium name="WormBaseParasite"/>
        </authorList>
    </citation>
    <scope>IDENTIFICATION</scope>
</reference>
<dbReference type="WBParaSite" id="TASK_0000762801-mRNA-1">
    <property type="protein sequence ID" value="TASK_0000762801-mRNA-1"/>
    <property type="gene ID" value="TASK_0000762801"/>
</dbReference>
<keyword evidence="4" id="KW-1185">Reference proteome</keyword>
<dbReference type="Proteomes" id="UP000282613">
    <property type="component" value="Unassembled WGS sequence"/>
</dbReference>
<evidence type="ECO:0000256" key="1">
    <source>
        <dbReference type="ARBA" id="ARBA00006190"/>
    </source>
</evidence>
<protein>
    <submittedName>
        <fullName evidence="5">Charged multivesicular body protein 1b</fullName>
    </submittedName>
</protein>
<dbReference type="Pfam" id="PF03357">
    <property type="entry name" value="Snf7"/>
    <property type="match status" value="1"/>
</dbReference>
<dbReference type="GO" id="GO:0007034">
    <property type="term" value="P:vacuolar transport"/>
    <property type="evidence" value="ECO:0007669"/>
    <property type="project" value="InterPro"/>
</dbReference>
<evidence type="ECO:0000313" key="4">
    <source>
        <dbReference type="Proteomes" id="UP000282613"/>
    </source>
</evidence>
<reference evidence="3 4" key="2">
    <citation type="submission" date="2018-11" db="EMBL/GenBank/DDBJ databases">
        <authorList>
            <consortium name="Pathogen Informatics"/>
        </authorList>
    </citation>
    <scope>NUCLEOTIDE SEQUENCE [LARGE SCALE GENOMIC DNA]</scope>
</reference>
<feature type="compositionally biased region" description="Basic and acidic residues" evidence="2">
    <location>
        <begin position="200"/>
        <end position="210"/>
    </location>
</feature>
<accession>A0A0R3WAN5</accession>
<dbReference type="InterPro" id="IPR005024">
    <property type="entry name" value="Snf7_fam"/>
</dbReference>
<gene>
    <name evidence="3" type="ORF">TASK_LOCUS7629</name>
</gene>
<dbReference type="EMBL" id="UYRS01018648">
    <property type="protein sequence ID" value="VDK38733.1"/>
    <property type="molecule type" value="Genomic_DNA"/>
</dbReference>
<dbReference type="AlphaFoldDB" id="A0A0R3WAN5"/>
<evidence type="ECO:0000313" key="5">
    <source>
        <dbReference type="WBParaSite" id="TASK_0000762801-mRNA-1"/>
    </source>
</evidence>
<organism evidence="5">
    <name type="scientific">Taenia asiatica</name>
    <name type="common">Asian tapeworm</name>
    <dbReference type="NCBI Taxonomy" id="60517"/>
    <lineage>
        <taxon>Eukaryota</taxon>
        <taxon>Metazoa</taxon>
        <taxon>Spiralia</taxon>
        <taxon>Lophotrochozoa</taxon>
        <taxon>Platyhelminthes</taxon>
        <taxon>Cestoda</taxon>
        <taxon>Eucestoda</taxon>
        <taxon>Cyclophyllidea</taxon>
        <taxon>Taeniidae</taxon>
        <taxon>Taenia</taxon>
    </lineage>
</organism>
<evidence type="ECO:0000313" key="3">
    <source>
        <dbReference type="EMBL" id="VDK38733.1"/>
    </source>
</evidence>
<name>A0A0R3WAN5_TAEAS</name>
<dbReference type="OrthoDB" id="10266568at2759"/>
<dbReference type="Gene3D" id="6.10.140.1230">
    <property type="match status" value="1"/>
</dbReference>
<comment type="similarity">
    <text evidence="1">Belongs to the SNF7 family.</text>
</comment>
<sequence>MVSWFRKPTLEDQLFELKFTSKQLLGFSKKCEKEEKAAKAQLKKSIQAGNMDCSRVYAENAIRKKNEALNYMRMSSRIDAVAARVQTAVTTQSVTASMRNVVNGMSAAMKSMNLEKVSNLMDQFEKEFESLDVQSQVWAGVMEGTMSNTTSLNAPSNEVDSLMRETADEAGIELDLNLPSGVTSTIGAPSAVVPAEEQDLSDRLARLRQS</sequence>
<feature type="region of interest" description="Disordered" evidence="2">
    <location>
        <begin position="189"/>
        <end position="210"/>
    </location>
</feature>